<evidence type="ECO:0000313" key="2">
    <source>
        <dbReference type="EMBL" id="GAA4242304.1"/>
    </source>
</evidence>
<dbReference type="EMBL" id="BAABAS010000031">
    <property type="protein sequence ID" value="GAA4242304.1"/>
    <property type="molecule type" value="Genomic_DNA"/>
</dbReference>
<dbReference type="Proteomes" id="UP001501710">
    <property type="component" value="Unassembled WGS sequence"/>
</dbReference>
<comment type="caution">
    <text evidence="2">The sequence shown here is derived from an EMBL/GenBank/DDBJ whole genome shotgun (WGS) entry which is preliminary data.</text>
</comment>
<proteinExistence type="predicted"/>
<gene>
    <name evidence="2" type="ORF">GCM10022254_74820</name>
</gene>
<sequence>MFRASHSGTSFSSASLDREEPQAHARGLLLGLAAELECLGLRARVVEEVLRPVTLRVWEPQRQSSSAEVVASQRVEGGFVFVLMSDGAMGLPAAIVPADVPTVAARELADRLQAHNKASQPLRRRNQPTRETASGPMGHPARSGSITPARKTEEA</sequence>
<evidence type="ECO:0000256" key="1">
    <source>
        <dbReference type="SAM" id="MobiDB-lite"/>
    </source>
</evidence>
<protein>
    <submittedName>
        <fullName evidence="2">Uncharacterized protein</fullName>
    </submittedName>
</protein>
<evidence type="ECO:0000313" key="3">
    <source>
        <dbReference type="Proteomes" id="UP001501710"/>
    </source>
</evidence>
<keyword evidence="3" id="KW-1185">Reference proteome</keyword>
<feature type="region of interest" description="Disordered" evidence="1">
    <location>
        <begin position="114"/>
        <end position="155"/>
    </location>
</feature>
<name>A0ABP8CR99_9ACTN</name>
<dbReference type="RefSeq" id="WP_344907721.1">
    <property type="nucleotide sequence ID" value="NZ_BAABAS010000031.1"/>
</dbReference>
<organism evidence="2 3">
    <name type="scientific">Actinomadura meridiana</name>
    <dbReference type="NCBI Taxonomy" id="559626"/>
    <lineage>
        <taxon>Bacteria</taxon>
        <taxon>Bacillati</taxon>
        <taxon>Actinomycetota</taxon>
        <taxon>Actinomycetes</taxon>
        <taxon>Streptosporangiales</taxon>
        <taxon>Thermomonosporaceae</taxon>
        <taxon>Actinomadura</taxon>
    </lineage>
</organism>
<accession>A0ABP8CR99</accession>
<reference evidence="3" key="1">
    <citation type="journal article" date="2019" name="Int. J. Syst. Evol. Microbiol.">
        <title>The Global Catalogue of Microorganisms (GCM) 10K type strain sequencing project: providing services to taxonomists for standard genome sequencing and annotation.</title>
        <authorList>
            <consortium name="The Broad Institute Genomics Platform"/>
            <consortium name="The Broad Institute Genome Sequencing Center for Infectious Disease"/>
            <person name="Wu L."/>
            <person name="Ma J."/>
        </authorList>
    </citation>
    <scope>NUCLEOTIDE SEQUENCE [LARGE SCALE GENOMIC DNA]</scope>
    <source>
        <strain evidence="3">JCM 17440</strain>
    </source>
</reference>